<evidence type="ECO:0000256" key="1">
    <source>
        <dbReference type="ARBA" id="ARBA00023002"/>
    </source>
</evidence>
<reference evidence="3" key="1">
    <citation type="journal article" date="2019" name="Int. J. Syst. Evol. Microbiol.">
        <title>The Global Catalogue of Microorganisms (GCM) 10K type strain sequencing project: providing services to taxonomists for standard genome sequencing and annotation.</title>
        <authorList>
            <consortium name="The Broad Institute Genomics Platform"/>
            <consortium name="The Broad Institute Genome Sequencing Center for Infectious Disease"/>
            <person name="Wu L."/>
            <person name="Ma J."/>
        </authorList>
    </citation>
    <scope>NUCLEOTIDE SEQUENCE [LARGE SCALE GENOMIC DNA]</scope>
    <source>
        <strain evidence="3">CGMCC 1.16855</strain>
    </source>
</reference>
<dbReference type="PANTHER" id="PTHR43539">
    <property type="entry name" value="FLAVIN-BINDING MONOOXYGENASE-LIKE PROTEIN (AFU_ORTHOLOGUE AFUA_4G09220)"/>
    <property type="match status" value="1"/>
</dbReference>
<dbReference type="InterPro" id="IPR050982">
    <property type="entry name" value="Auxin_biosynth/cation_transpt"/>
</dbReference>
<dbReference type="PANTHER" id="PTHR43539:SF78">
    <property type="entry name" value="FLAVIN-CONTAINING MONOOXYGENASE"/>
    <property type="match status" value="1"/>
</dbReference>
<keyword evidence="3" id="KW-1185">Reference proteome</keyword>
<evidence type="ECO:0000313" key="2">
    <source>
        <dbReference type="EMBL" id="MFC3001368.1"/>
    </source>
</evidence>
<sequence length="446" mass="46307">MTQSLPVAVIGAGPIGLAAAAHLRARGLRPLVLEAGPHIAAAVREWGHVRMFSPWRYNIDAAAAALLASRGWQAPDPETYPTGAELVARYLDPLAEALAEDIRTDTRVTGVARRDLGRLQDGADRAAAPFVLHLADEEAIEAAAVIDTSGTWSAPNPAGAHGLPALGEARHADRIAYGIPDVLGAARENYAGRTTLVVGAGHSAMNAVLDLAELARQVPGTRILWAFRRPLGAVNFGGGAKDGLAARGALGARAQALVERGAVTALAPFLIDRIAAQDGALAITGRQAAQALTVQADRLIVATGFRPDFGFLREVRLLLDPAVEATPALAPLIDPNQHSCGTVRPHGEAELRQPEPGFYIAGMKSYGRAPTFLLATGHEQVRSIAAHLAGDTAAAQRVELVLPETGVCNLDRAPAASSCCTPVTPQVSCCAPKPELAATAPCCGVA</sequence>
<organism evidence="2 3">
    <name type="scientific">Falsiroseomonas tokyonensis</name>
    <dbReference type="NCBI Taxonomy" id="430521"/>
    <lineage>
        <taxon>Bacteria</taxon>
        <taxon>Pseudomonadati</taxon>
        <taxon>Pseudomonadota</taxon>
        <taxon>Alphaproteobacteria</taxon>
        <taxon>Acetobacterales</taxon>
        <taxon>Roseomonadaceae</taxon>
        <taxon>Falsiroseomonas</taxon>
    </lineage>
</organism>
<evidence type="ECO:0000313" key="3">
    <source>
        <dbReference type="Proteomes" id="UP001595420"/>
    </source>
</evidence>
<name>A0ABV7BY01_9PROT</name>
<protein>
    <submittedName>
        <fullName evidence="2">NAD(P)-binding domain-containing protein</fullName>
    </submittedName>
</protein>
<accession>A0ABV7BY01</accession>
<dbReference type="Pfam" id="PF13738">
    <property type="entry name" value="Pyr_redox_3"/>
    <property type="match status" value="1"/>
</dbReference>
<dbReference type="RefSeq" id="WP_216837434.1">
    <property type="nucleotide sequence ID" value="NZ_JAFNJS010000004.1"/>
</dbReference>
<keyword evidence="1" id="KW-0560">Oxidoreductase</keyword>
<comment type="caution">
    <text evidence="2">The sequence shown here is derived from an EMBL/GenBank/DDBJ whole genome shotgun (WGS) entry which is preliminary data.</text>
</comment>
<proteinExistence type="predicted"/>
<dbReference type="Proteomes" id="UP001595420">
    <property type="component" value="Unassembled WGS sequence"/>
</dbReference>
<dbReference type="EMBL" id="JBHRSB010000004">
    <property type="protein sequence ID" value="MFC3001368.1"/>
    <property type="molecule type" value="Genomic_DNA"/>
</dbReference>
<gene>
    <name evidence="2" type="ORF">ACFOD3_15790</name>
</gene>